<evidence type="ECO:0000256" key="1">
    <source>
        <dbReference type="PROSITE-ProRule" id="PRU00339"/>
    </source>
</evidence>
<dbReference type="SMART" id="SM00028">
    <property type="entry name" value="TPR"/>
    <property type="match status" value="2"/>
</dbReference>
<gene>
    <name evidence="4" type="ORF">PG986_002912</name>
</gene>
<evidence type="ECO:0000256" key="2">
    <source>
        <dbReference type="SAM" id="MobiDB-lite"/>
    </source>
</evidence>
<dbReference type="InterPro" id="IPR011990">
    <property type="entry name" value="TPR-like_helical_dom_sf"/>
</dbReference>
<name>A0ABR1QQ64_9PEZI</name>
<evidence type="ECO:0000313" key="4">
    <source>
        <dbReference type="EMBL" id="KAK7962087.1"/>
    </source>
</evidence>
<organism evidence="4 5">
    <name type="scientific">Apiospora aurea</name>
    <dbReference type="NCBI Taxonomy" id="335848"/>
    <lineage>
        <taxon>Eukaryota</taxon>
        <taxon>Fungi</taxon>
        <taxon>Dikarya</taxon>
        <taxon>Ascomycota</taxon>
        <taxon>Pezizomycotina</taxon>
        <taxon>Sordariomycetes</taxon>
        <taxon>Xylariomycetidae</taxon>
        <taxon>Amphisphaeriales</taxon>
        <taxon>Apiosporaceae</taxon>
        <taxon>Apiospora</taxon>
    </lineage>
</organism>
<feature type="region of interest" description="Disordered" evidence="2">
    <location>
        <begin position="345"/>
        <end position="365"/>
    </location>
</feature>
<sequence>MASEASDAVQAALAARERGNGFYKSGDLIQAEAAYNQAIRLAPTDPRPLSNASAVKFEMGNYMGAAIFCEKVLKLLQTNPDPDLEQKVRVRMGKSYMLARRPTQAAKAVGTNLDDSEDKQQIEQSIQAVEASDQLFPDPVKLRSQLLDRLSRLKFALQDEPEYYSVGHDDPEPEFNQEMVNSKQEDYSFLFAGIGDARNLFATLITIGSLTAANPSLMSKKLHLALLDTKPAVFARDFLMFRLLLDTSQESSAKASETLVALSYLYTASTMPAWAYSRMQTAIKDLLGELKVEDSPIMAQFYVSNVDRALISSHLRNWQKEPSGWYSTAEFLTRTQSNLLAGKTKRTLGQGPESDSGAPAGCQAGSPDVVEYEDLGVMLPPTHLIKEHEERLVELLKEYRKKRTPGNKRKLDHYFQEQWKPNLTLVDFEWESKRGGNPNPLLDFTPHKTASLLWGNLPPGTLGKKVSGALPHVEGFFGCVAKALGKFPDQTTFEIVIGDMVNYFESAEQGLLRSKEHTKSTAASNFPDTFDRIHMSNIPDYVGGAMATFLYALPVLRPKKTSAVTSNVLRNTRVWATHDSFLVDSLLLAGRAKIENTFSTSLVPECSQVEKALDGSLVGGMGAIMVFSMKWMRQSAKALEWSKLMPRRNVEHWLHALYFRLCLPFPWVRDFESRVLRPLNPITLFRLVVHLFKMGYPASWLSNTLNDLANGEVSSTARPPREPVTDAAAAKKLHSPKPISMRPFATEYRMLLSLWRRLLPFGLLLQKAVEKQLPDPRKIRQFQILFTSISEDLSASAARGINLPDIDTKSSVLVFWNRTVNGEVPIEGNLRETLLDDDEAVKSGSFLKTKLQKAGRPESEDTVHVVSTTQWKADNSIATFWFPEDVVGGMVSGSDDWVACIWSTGPWTQTTSVAVGPDTVRGGDAWC</sequence>
<evidence type="ECO:0000313" key="5">
    <source>
        <dbReference type="Proteomes" id="UP001391051"/>
    </source>
</evidence>
<proteinExistence type="predicted"/>
<dbReference type="RefSeq" id="XP_066704198.1">
    <property type="nucleotide sequence ID" value="XM_066839134.1"/>
</dbReference>
<reference evidence="4 5" key="1">
    <citation type="submission" date="2023-01" db="EMBL/GenBank/DDBJ databases">
        <title>Analysis of 21 Apiospora genomes using comparative genomics revels a genus with tremendous synthesis potential of carbohydrate active enzymes and secondary metabolites.</title>
        <authorList>
            <person name="Sorensen T."/>
        </authorList>
    </citation>
    <scope>NUCLEOTIDE SEQUENCE [LARGE SCALE GENOMIC DNA]</scope>
    <source>
        <strain evidence="4 5">CBS 24483</strain>
    </source>
</reference>
<dbReference type="SUPFAM" id="SSF48452">
    <property type="entry name" value="TPR-like"/>
    <property type="match status" value="1"/>
</dbReference>
<accession>A0ABR1QQ64</accession>
<dbReference type="PROSITE" id="PS50005">
    <property type="entry name" value="TPR"/>
    <property type="match status" value="1"/>
</dbReference>
<comment type="caution">
    <text evidence="4">The sequence shown here is derived from an EMBL/GenBank/DDBJ whole genome shotgun (WGS) entry which is preliminary data.</text>
</comment>
<dbReference type="GeneID" id="92072196"/>
<keyword evidence="5" id="KW-1185">Reference proteome</keyword>
<dbReference type="EMBL" id="JAQQWE010000002">
    <property type="protein sequence ID" value="KAK7962087.1"/>
    <property type="molecule type" value="Genomic_DNA"/>
</dbReference>
<dbReference type="InterPro" id="IPR027974">
    <property type="entry name" value="DUF4470"/>
</dbReference>
<dbReference type="Proteomes" id="UP001391051">
    <property type="component" value="Unassembled WGS sequence"/>
</dbReference>
<dbReference type="InterPro" id="IPR019734">
    <property type="entry name" value="TPR_rpt"/>
</dbReference>
<feature type="domain" description="DUF4470" evidence="3">
    <location>
        <begin position="182"/>
        <end position="262"/>
    </location>
</feature>
<protein>
    <recommendedName>
        <fullName evidence="3">DUF4470 domain-containing protein</fullName>
    </recommendedName>
</protein>
<keyword evidence="1" id="KW-0802">TPR repeat</keyword>
<dbReference type="Pfam" id="PF14737">
    <property type="entry name" value="DUF4470"/>
    <property type="match status" value="1"/>
</dbReference>
<dbReference type="Gene3D" id="1.25.40.10">
    <property type="entry name" value="Tetratricopeptide repeat domain"/>
    <property type="match status" value="1"/>
</dbReference>
<feature type="repeat" description="TPR" evidence="1">
    <location>
        <begin position="12"/>
        <end position="45"/>
    </location>
</feature>
<evidence type="ECO:0000259" key="3">
    <source>
        <dbReference type="Pfam" id="PF14737"/>
    </source>
</evidence>